<dbReference type="CDD" id="cd11060">
    <property type="entry name" value="CYP57A1-like"/>
    <property type="match status" value="1"/>
</dbReference>
<dbReference type="InterPro" id="IPR001128">
    <property type="entry name" value="Cyt_P450"/>
</dbReference>
<evidence type="ECO:0000256" key="4">
    <source>
        <dbReference type="ARBA" id="ARBA00023002"/>
    </source>
</evidence>
<feature type="transmembrane region" description="Helical" evidence="7">
    <location>
        <begin position="14"/>
        <end position="33"/>
    </location>
</feature>
<dbReference type="PRINTS" id="PR00463">
    <property type="entry name" value="EP450I"/>
</dbReference>
<evidence type="ECO:0000256" key="7">
    <source>
        <dbReference type="SAM" id="Phobius"/>
    </source>
</evidence>
<keyword evidence="7" id="KW-0472">Membrane</keyword>
<dbReference type="Proteomes" id="UP001610335">
    <property type="component" value="Unassembled WGS sequence"/>
</dbReference>
<protein>
    <submittedName>
        <fullName evidence="8">Cytochrome P450</fullName>
    </submittedName>
</protein>
<dbReference type="SUPFAM" id="SSF48264">
    <property type="entry name" value="Cytochrome P450"/>
    <property type="match status" value="1"/>
</dbReference>
<gene>
    <name evidence="8" type="ORF">BDW59DRAFT_181069</name>
</gene>
<accession>A0ABR4I328</accession>
<dbReference type="Gene3D" id="1.10.630.10">
    <property type="entry name" value="Cytochrome P450"/>
    <property type="match status" value="1"/>
</dbReference>
<keyword evidence="7" id="KW-0812">Transmembrane</keyword>
<dbReference type="InterPro" id="IPR002401">
    <property type="entry name" value="Cyt_P450_E_grp-I"/>
</dbReference>
<evidence type="ECO:0000256" key="2">
    <source>
        <dbReference type="ARBA" id="ARBA00010617"/>
    </source>
</evidence>
<keyword evidence="9" id="KW-1185">Reference proteome</keyword>
<keyword evidence="6" id="KW-0503">Monooxygenase</keyword>
<evidence type="ECO:0000256" key="5">
    <source>
        <dbReference type="ARBA" id="ARBA00023004"/>
    </source>
</evidence>
<keyword evidence="4 6" id="KW-0560">Oxidoreductase</keyword>
<dbReference type="InterPro" id="IPR017972">
    <property type="entry name" value="Cyt_P450_CS"/>
</dbReference>
<evidence type="ECO:0000313" key="8">
    <source>
        <dbReference type="EMBL" id="KAL2822160.1"/>
    </source>
</evidence>
<evidence type="ECO:0000256" key="1">
    <source>
        <dbReference type="ARBA" id="ARBA00001971"/>
    </source>
</evidence>
<keyword evidence="5 6" id="KW-0408">Iron</keyword>
<comment type="cofactor">
    <cofactor evidence="1">
        <name>heme</name>
        <dbReference type="ChEBI" id="CHEBI:30413"/>
    </cofactor>
</comment>
<evidence type="ECO:0000256" key="3">
    <source>
        <dbReference type="ARBA" id="ARBA00022723"/>
    </source>
</evidence>
<dbReference type="PANTHER" id="PTHR24305:SF229">
    <property type="entry name" value="P450, PUTATIVE (EUROFUNG)-RELATED"/>
    <property type="match status" value="1"/>
</dbReference>
<dbReference type="PROSITE" id="PS00086">
    <property type="entry name" value="CYTOCHROME_P450"/>
    <property type="match status" value="1"/>
</dbReference>
<dbReference type="InterPro" id="IPR036396">
    <property type="entry name" value="Cyt_P450_sf"/>
</dbReference>
<proteinExistence type="inferred from homology"/>
<comment type="caution">
    <text evidence="8">The sequence shown here is derived from an EMBL/GenBank/DDBJ whole genome shotgun (WGS) entry which is preliminary data.</text>
</comment>
<keyword evidence="7" id="KW-1133">Transmembrane helix</keyword>
<name>A0ABR4I328_9EURO</name>
<organism evidence="8 9">
    <name type="scientific">Aspergillus cavernicola</name>
    <dbReference type="NCBI Taxonomy" id="176166"/>
    <lineage>
        <taxon>Eukaryota</taxon>
        <taxon>Fungi</taxon>
        <taxon>Dikarya</taxon>
        <taxon>Ascomycota</taxon>
        <taxon>Pezizomycotina</taxon>
        <taxon>Eurotiomycetes</taxon>
        <taxon>Eurotiomycetidae</taxon>
        <taxon>Eurotiales</taxon>
        <taxon>Aspergillaceae</taxon>
        <taxon>Aspergillus</taxon>
        <taxon>Aspergillus subgen. Nidulantes</taxon>
    </lineage>
</organism>
<keyword evidence="6" id="KW-0349">Heme</keyword>
<evidence type="ECO:0000313" key="9">
    <source>
        <dbReference type="Proteomes" id="UP001610335"/>
    </source>
</evidence>
<dbReference type="PANTHER" id="PTHR24305">
    <property type="entry name" value="CYTOCHROME P450"/>
    <property type="match status" value="1"/>
</dbReference>
<dbReference type="Pfam" id="PF00067">
    <property type="entry name" value="p450"/>
    <property type="match status" value="1"/>
</dbReference>
<evidence type="ECO:0000256" key="6">
    <source>
        <dbReference type="RuleBase" id="RU000461"/>
    </source>
</evidence>
<comment type="similarity">
    <text evidence="2 6">Belongs to the cytochrome P450 family.</text>
</comment>
<reference evidence="8 9" key="1">
    <citation type="submission" date="2024-07" db="EMBL/GenBank/DDBJ databases">
        <title>Section-level genome sequencing and comparative genomics of Aspergillus sections Usti and Cavernicolus.</title>
        <authorList>
            <consortium name="Lawrence Berkeley National Laboratory"/>
            <person name="Nybo J.L."/>
            <person name="Vesth T.C."/>
            <person name="Theobald S."/>
            <person name="Frisvad J.C."/>
            <person name="Larsen T.O."/>
            <person name="Kjaerboelling I."/>
            <person name="Rothschild-Mancinelli K."/>
            <person name="Lyhne E.K."/>
            <person name="Kogle M.E."/>
            <person name="Barry K."/>
            <person name="Clum A."/>
            <person name="Na H."/>
            <person name="Ledsgaard L."/>
            <person name="Lin J."/>
            <person name="Lipzen A."/>
            <person name="Kuo A."/>
            <person name="Riley R."/>
            <person name="Mondo S."/>
            <person name="LaButti K."/>
            <person name="Haridas S."/>
            <person name="Pangalinan J."/>
            <person name="Salamov A.A."/>
            <person name="Simmons B.A."/>
            <person name="Magnuson J.K."/>
            <person name="Chen J."/>
            <person name="Drula E."/>
            <person name="Henrissat B."/>
            <person name="Wiebenga A."/>
            <person name="Lubbers R.J."/>
            <person name="Gomes A.C."/>
            <person name="Makela M.R."/>
            <person name="Stajich J."/>
            <person name="Grigoriev I.V."/>
            <person name="Mortensen U.H."/>
            <person name="De vries R.P."/>
            <person name="Baker S.E."/>
            <person name="Andersen M.R."/>
        </authorList>
    </citation>
    <scope>NUCLEOTIDE SEQUENCE [LARGE SCALE GENOMIC DNA]</scope>
    <source>
        <strain evidence="8 9">CBS 600.67</strain>
    </source>
</reference>
<sequence length="506" mass="57083">MALTNLYEGVNTPLLAQATLLAFLTYYFIWILYTRWFHPLSKFPGPFWASVSRVWTVLHVLPGDAEKTQRVLHARYGPIVRIAPNELIISDPHAIRTIYGIKSGFSKTDFYLAFRPPWARFPDHFSATDEKQHAERRRIVSSVYTMTSILQSEKYMEKCIDVWIEKLGEMADRKESFELWEWARMYAYDIIGELYFGKMFGFLDAGGDHLGYIKATEDLIPVQTLAGNMPTYIRGIFMLTGILLPKVRGALSALGNLTDATNGMLKDRLAAVHEGGKSERADILGKLLDISTRNGKELDFVLDDVKMESFAAFFAGSETTALTLSGILYHILRNRAVYNKLTSEIDSAYLTTTGHIAYTEAVKLPYLAACIKEGIRMHPITGVSFPRHAPASGCDVSGVWIPGNTRIGVNPGVVHFDKGVFGDDADCFNPERWIRGDAAVMDRFIMQFGMGARTCLGKHISMCEIYKAIPELLKAYTFELGSEEEMQTTSWWLHKPVAIDVRVRRR</sequence>
<dbReference type="InterPro" id="IPR050121">
    <property type="entry name" value="Cytochrome_P450_monoxygenase"/>
</dbReference>
<dbReference type="PRINTS" id="PR00385">
    <property type="entry name" value="P450"/>
</dbReference>
<keyword evidence="3 6" id="KW-0479">Metal-binding</keyword>
<dbReference type="EMBL" id="JBFXLS010000060">
    <property type="protein sequence ID" value="KAL2822160.1"/>
    <property type="molecule type" value="Genomic_DNA"/>
</dbReference>